<dbReference type="SUPFAM" id="SSF56300">
    <property type="entry name" value="Metallo-dependent phosphatases"/>
    <property type="match status" value="1"/>
</dbReference>
<keyword evidence="4" id="KW-0862">Zinc</keyword>
<dbReference type="InterPro" id="IPR029052">
    <property type="entry name" value="Metallo-depent_PP-like"/>
</dbReference>
<feature type="disulfide bond" evidence="5">
    <location>
        <begin position="27"/>
        <end position="100"/>
    </location>
</feature>
<reference evidence="7" key="1">
    <citation type="submission" date="2020-11" db="EMBL/GenBank/DDBJ databases">
        <authorList>
            <person name="Tran Van P."/>
        </authorList>
    </citation>
    <scope>NUCLEOTIDE SEQUENCE</scope>
</reference>
<feature type="binding site" evidence="4">
    <location>
        <position position="150"/>
    </location>
    <ligand>
        <name>Zn(2+)</name>
        <dbReference type="ChEBI" id="CHEBI:29105"/>
        <label>1</label>
    </ligand>
</feature>
<organism evidence="7">
    <name type="scientific">Oppiella nova</name>
    <dbReference type="NCBI Taxonomy" id="334625"/>
    <lineage>
        <taxon>Eukaryota</taxon>
        <taxon>Metazoa</taxon>
        <taxon>Ecdysozoa</taxon>
        <taxon>Arthropoda</taxon>
        <taxon>Chelicerata</taxon>
        <taxon>Arachnida</taxon>
        <taxon>Acari</taxon>
        <taxon>Acariformes</taxon>
        <taxon>Sarcoptiformes</taxon>
        <taxon>Oribatida</taxon>
        <taxon>Brachypylina</taxon>
        <taxon>Oppioidea</taxon>
        <taxon>Oppiidae</taxon>
        <taxon>Oppiella</taxon>
    </lineage>
</organism>
<keyword evidence="2" id="KW-0378">Hydrolase</keyword>
<dbReference type="PIRSF" id="PIRSF000948">
    <property type="entry name" value="Sphingomy_PDE"/>
    <property type="match status" value="1"/>
</dbReference>
<feature type="binding site" evidence="4">
    <location>
        <position position="405"/>
    </location>
    <ligand>
        <name>Zn(2+)</name>
        <dbReference type="ChEBI" id="CHEBI:29105"/>
        <label>1</label>
    </ligand>
</feature>
<dbReference type="Gene3D" id="3.60.21.10">
    <property type="match status" value="1"/>
</dbReference>
<comment type="cofactor">
    <cofactor evidence="4">
        <name>Zn(2+)</name>
        <dbReference type="ChEBI" id="CHEBI:29105"/>
    </cofactor>
    <text evidence="4">Binds 2 Zn(2+) ions per subunit.</text>
</comment>
<sequence>LLKILDVVGFRNLLSAVREGASTAITCLSCHSLSTLILNGVINKETMALAFHEVCLILQLSSPRVCVGLIEQMKETVHFIRQNSKLKSTEVCGVLLGSQCFIGRSEHLFWRLDIPGVDNISQMRVHSRNGNRVNAMSQSTRQILHLTDIHMDLEYQIGSHIECNEPICCRSIPFSDNSSTISGEANVSAGTWGAYPCDIPIHTVENAFKEISKNSKSVDLWYWTGDIVAHDIWQYSRARNIAHLQIIAQFLHQYTNGSRIVPVIGNHEAVPINCFPPPSIQNSHSISWLYEALAQQWTKWLPEDALHGGYYTIVINKGFRVIVLNTNYCARLNIWTYYDSVDPADQLKWLIKELVIAEQEGDFVHIVGHVPVDNRECTQAWVYNYLEIVERFSDTIVAQFFGHTHADEFRVLYSNHNFSKPIGFEILSPSLTTFQTFNPSYRIITVTH</sequence>
<evidence type="ECO:0000256" key="3">
    <source>
        <dbReference type="ARBA" id="ARBA00023180"/>
    </source>
</evidence>
<feature type="non-terminal residue" evidence="7">
    <location>
        <position position="1"/>
    </location>
</feature>
<evidence type="ECO:0000256" key="1">
    <source>
        <dbReference type="ARBA" id="ARBA00008234"/>
    </source>
</evidence>
<feature type="binding site" evidence="4">
    <location>
        <position position="403"/>
    </location>
    <ligand>
        <name>Zn(2+)</name>
        <dbReference type="ChEBI" id="CHEBI:29105"/>
        <label>2</label>
    </ligand>
</feature>
<feature type="binding site" evidence="4">
    <location>
        <position position="226"/>
    </location>
    <ligand>
        <name>Zn(2+)</name>
        <dbReference type="ChEBI" id="CHEBI:29105"/>
        <label>2</label>
    </ligand>
</feature>
<dbReference type="GO" id="GO:0005615">
    <property type="term" value="C:extracellular space"/>
    <property type="evidence" value="ECO:0007669"/>
    <property type="project" value="TreeGrafter"/>
</dbReference>
<dbReference type="InterPro" id="IPR004843">
    <property type="entry name" value="Calcineurin-like_PHP"/>
</dbReference>
<feature type="binding site" evidence="4">
    <location>
        <position position="148"/>
    </location>
    <ligand>
        <name>Zn(2+)</name>
        <dbReference type="ChEBI" id="CHEBI:29105"/>
        <label>1</label>
    </ligand>
</feature>
<feature type="disulfide bond" evidence="5">
    <location>
        <begin position="169"/>
        <end position="197"/>
    </location>
</feature>
<keyword evidence="4" id="KW-0479">Metal-binding</keyword>
<evidence type="ECO:0000256" key="4">
    <source>
        <dbReference type="PIRSR" id="PIRSR000948-1"/>
    </source>
</evidence>
<dbReference type="PANTHER" id="PTHR10340:SF34">
    <property type="entry name" value="SPHINGOMYELIN PHOSPHODIESTERASE"/>
    <property type="match status" value="1"/>
</dbReference>
<feature type="disulfide bond" evidence="5">
    <location>
        <begin position="329"/>
        <end position="377"/>
    </location>
</feature>
<accession>A0A7R9LLQ2</accession>
<feature type="disulfide bond" evidence="5">
    <location>
        <begin position="30"/>
        <end position="92"/>
    </location>
</feature>
<feature type="disulfide bond" evidence="5">
    <location>
        <begin position="163"/>
        <end position="168"/>
    </location>
</feature>
<dbReference type="EMBL" id="CAJPVJ010001531">
    <property type="protein sequence ID" value="CAG2164882.1"/>
    <property type="molecule type" value="Genomic_DNA"/>
</dbReference>
<feature type="non-terminal residue" evidence="7">
    <location>
        <position position="448"/>
    </location>
</feature>
<dbReference type="GO" id="GO:0016020">
    <property type="term" value="C:membrane"/>
    <property type="evidence" value="ECO:0007669"/>
    <property type="project" value="GOC"/>
</dbReference>
<dbReference type="CDD" id="cd00842">
    <property type="entry name" value="MPP_ASMase"/>
    <property type="match status" value="1"/>
</dbReference>
<dbReference type="PANTHER" id="PTHR10340">
    <property type="entry name" value="SPHINGOMYELIN PHOSPHODIESTERASE"/>
    <property type="match status" value="1"/>
</dbReference>
<feature type="binding site" evidence="4">
    <location>
        <position position="369"/>
    </location>
    <ligand>
        <name>Zn(2+)</name>
        <dbReference type="ChEBI" id="CHEBI:29105"/>
        <label>2</label>
    </ligand>
</feature>
<keyword evidence="3" id="KW-0325">Glycoprotein</keyword>
<name>A0A7R9LLQ2_9ACAR</name>
<evidence type="ECO:0000259" key="6">
    <source>
        <dbReference type="Pfam" id="PF00149"/>
    </source>
</evidence>
<protein>
    <recommendedName>
        <fullName evidence="6">Calcineurin-like phosphoesterase domain-containing protein</fullName>
    </recommendedName>
</protein>
<gene>
    <name evidence="7" type="ORF">ONB1V03_LOCUS4429</name>
</gene>
<feature type="binding site" evidence="4">
    <location>
        <position position="226"/>
    </location>
    <ligand>
        <name>Zn(2+)</name>
        <dbReference type="ChEBI" id="CHEBI:29105"/>
        <label>1</label>
    </ligand>
</feature>
<dbReference type="OrthoDB" id="282973at2759"/>
<dbReference type="Pfam" id="PF00149">
    <property type="entry name" value="Metallophos"/>
    <property type="match status" value="1"/>
</dbReference>
<comment type="similarity">
    <text evidence="1">Belongs to the acid sphingomyelinase family.</text>
</comment>
<evidence type="ECO:0000313" key="7">
    <source>
        <dbReference type="EMBL" id="CAD7644004.1"/>
    </source>
</evidence>
<proteinExistence type="inferred from homology"/>
<evidence type="ECO:0000256" key="2">
    <source>
        <dbReference type="ARBA" id="ARBA00022801"/>
    </source>
</evidence>
<feature type="domain" description="Calcineurin-like phosphoesterase" evidence="6">
    <location>
        <begin position="143"/>
        <end position="406"/>
    </location>
</feature>
<feature type="disulfide bond" evidence="5">
    <location>
        <begin position="55"/>
        <end position="66"/>
    </location>
</feature>
<keyword evidence="8" id="KW-1185">Reference proteome</keyword>
<dbReference type="InterPro" id="IPR011160">
    <property type="entry name" value="Sphingomy_PDE"/>
</dbReference>
<dbReference type="GO" id="GO:0046872">
    <property type="term" value="F:metal ion binding"/>
    <property type="evidence" value="ECO:0007669"/>
    <property type="project" value="UniProtKB-KW"/>
</dbReference>
<dbReference type="EMBL" id="OC916356">
    <property type="protein sequence ID" value="CAD7644004.1"/>
    <property type="molecule type" value="Genomic_DNA"/>
</dbReference>
<evidence type="ECO:0000313" key="8">
    <source>
        <dbReference type="Proteomes" id="UP000728032"/>
    </source>
</evidence>
<keyword evidence="5" id="KW-1015">Disulfide bond</keyword>
<dbReference type="AlphaFoldDB" id="A0A7R9LLQ2"/>
<feature type="binding site" evidence="4">
    <location>
        <position position="266"/>
    </location>
    <ligand>
        <name>Zn(2+)</name>
        <dbReference type="ChEBI" id="CHEBI:29105"/>
        <label>2</label>
    </ligand>
</feature>
<dbReference type="InterPro" id="IPR041805">
    <property type="entry name" value="ASMase/PPN1_MPP"/>
</dbReference>
<evidence type="ECO:0000256" key="5">
    <source>
        <dbReference type="PIRSR" id="PIRSR000948-2"/>
    </source>
</evidence>
<dbReference type="GO" id="GO:0006685">
    <property type="term" value="P:sphingomyelin catabolic process"/>
    <property type="evidence" value="ECO:0007669"/>
    <property type="project" value="InterPro"/>
</dbReference>
<dbReference type="GO" id="GO:0004767">
    <property type="term" value="F:sphingomyelin phosphodiesterase activity"/>
    <property type="evidence" value="ECO:0007669"/>
    <property type="project" value="InterPro"/>
</dbReference>
<dbReference type="Proteomes" id="UP000728032">
    <property type="component" value="Unassembled WGS sequence"/>
</dbReference>